<evidence type="ECO:0000256" key="1">
    <source>
        <dbReference type="ARBA" id="ARBA00004141"/>
    </source>
</evidence>
<gene>
    <name evidence="9" type="ORF">CANCADRAFT_4622</name>
</gene>
<keyword evidence="5 7" id="KW-0472">Membrane</keyword>
<dbReference type="GO" id="GO:0015179">
    <property type="term" value="F:L-amino acid transmembrane transporter activity"/>
    <property type="evidence" value="ECO:0007669"/>
    <property type="project" value="TreeGrafter"/>
</dbReference>
<feature type="transmembrane region" description="Helical" evidence="7">
    <location>
        <begin position="158"/>
        <end position="178"/>
    </location>
</feature>
<reference evidence="10" key="1">
    <citation type="submission" date="2016-02" db="EMBL/GenBank/DDBJ databases">
        <title>Comparative genomics of biotechnologically important yeasts.</title>
        <authorList>
            <consortium name="DOE Joint Genome Institute"/>
            <person name="Riley R."/>
            <person name="Haridas S."/>
            <person name="Wolfe K.H."/>
            <person name="Lopes M.R."/>
            <person name="Hittinger C.T."/>
            <person name="Goker M."/>
            <person name="Salamov A."/>
            <person name="Wisecaver J."/>
            <person name="Long T.M."/>
            <person name="Aerts A.L."/>
            <person name="Barry K."/>
            <person name="Choi C."/>
            <person name="Clum A."/>
            <person name="Coughlan A.Y."/>
            <person name="Deshpande S."/>
            <person name="Douglass A.P."/>
            <person name="Hanson S.J."/>
            <person name="Klenk H.-P."/>
            <person name="Labutti K."/>
            <person name="Lapidus A."/>
            <person name="Lindquist E."/>
            <person name="Lipzen A."/>
            <person name="Meier-Kolthoff J.P."/>
            <person name="Ohm R.A."/>
            <person name="Otillar R.P."/>
            <person name="Pangilinan J."/>
            <person name="Peng Y."/>
            <person name="Rokas A."/>
            <person name="Rosa C.A."/>
            <person name="Scheuner C."/>
            <person name="Sibirny A.A."/>
            <person name="Slot J.C."/>
            <person name="Stielow J.B."/>
            <person name="Sun H."/>
            <person name="Kurtzman C.P."/>
            <person name="Blackwell M."/>
            <person name="Jeffries T.W."/>
            <person name="Grigoriev I.V."/>
        </authorList>
    </citation>
    <scope>NUCLEOTIDE SEQUENCE [LARGE SCALE GENOMIC DNA]</scope>
    <source>
        <strain evidence="10">NRRL Y-17796</strain>
    </source>
</reference>
<feature type="transmembrane region" description="Helical" evidence="7">
    <location>
        <begin position="337"/>
        <end position="358"/>
    </location>
</feature>
<feature type="transmembrane region" description="Helical" evidence="7">
    <location>
        <begin position="220"/>
        <end position="239"/>
    </location>
</feature>
<proteinExistence type="inferred from homology"/>
<accession>A0A1E4T9U8</accession>
<dbReference type="Pfam" id="PF01490">
    <property type="entry name" value="Aa_trans"/>
    <property type="match status" value="1"/>
</dbReference>
<dbReference type="AlphaFoldDB" id="A0A1E4T9U8"/>
<evidence type="ECO:0000256" key="2">
    <source>
        <dbReference type="ARBA" id="ARBA00008066"/>
    </source>
</evidence>
<evidence type="ECO:0000256" key="5">
    <source>
        <dbReference type="ARBA" id="ARBA00023136"/>
    </source>
</evidence>
<evidence type="ECO:0000259" key="8">
    <source>
        <dbReference type="Pfam" id="PF01490"/>
    </source>
</evidence>
<sequence length="561" mass="62349">MSEVPPSLRNGEKDPCFEELTYYAGLQRTAELNAEYHHHAFYDSKIVSFLGFKRKPVPENVEIAQTVSERQEVEPTKYSSNEKNTSLTDISPHQSLSENPLEEILSADNIERDKINARRALRSATWVSVFYLITTDILGPSSAPYAISRLGFGPGIALYLVLGGVAVYTGFLLYYMFLGLDSLHFPVKSYGDLCLQLLCNVAVIILGNGQGLSQIINPDTVKLCFSVVVLVWALAGMIVGQIRTLKNFGWLANFAIWLNLFVCFATMGIVAHSSPNWSAAKQAGLEIGPIITRARELYPFYTQLQGVMNIVYAYGGAMLFCEFMAEMKRPMDFWKGMILAQIVISCIYMMFGTFVYAYQGQYVVNPANQGVNPYGWQTALNVINLVSALIAAGLYGNVGIKVLYETIIRPLTSAPELSTRMGKLLWIPIVIVYWGVAYIIAMAIPQFSSLTSLVGAICILQFSYTFPPIMYVGYIMQKDALDADHPYDAATGKPNRVDSWRNWSRWTRAYSRHWMLNTFNILLTLAALATAILGIYASIKSLIDAFAQNGATTSFSCTPPV</sequence>
<organism evidence="9 10">
    <name type="scientific">Tortispora caseinolytica NRRL Y-17796</name>
    <dbReference type="NCBI Taxonomy" id="767744"/>
    <lineage>
        <taxon>Eukaryota</taxon>
        <taxon>Fungi</taxon>
        <taxon>Dikarya</taxon>
        <taxon>Ascomycota</taxon>
        <taxon>Saccharomycotina</taxon>
        <taxon>Trigonopsidomycetes</taxon>
        <taxon>Trigonopsidales</taxon>
        <taxon>Trigonopsidaceae</taxon>
        <taxon>Tortispora</taxon>
    </lineage>
</organism>
<evidence type="ECO:0000313" key="9">
    <source>
        <dbReference type="EMBL" id="ODV88483.1"/>
    </source>
</evidence>
<dbReference type="InterPro" id="IPR013057">
    <property type="entry name" value="AA_transpt_TM"/>
</dbReference>
<evidence type="ECO:0000256" key="6">
    <source>
        <dbReference type="SAM" id="MobiDB-lite"/>
    </source>
</evidence>
<feature type="domain" description="Amino acid transporter transmembrane" evidence="8">
    <location>
        <begin position="123"/>
        <end position="473"/>
    </location>
</feature>
<protein>
    <recommendedName>
        <fullName evidence="8">Amino acid transporter transmembrane domain-containing protein</fullName>
    </recommendedName>
</protein>
<name>A0A1E4T9U8_9ASCO</name>
<feature type="transmembrane region" description="Helical" evidence="7">
    <location>
        <begin position="306"/>
        <end position="325"/>
    </location>
</feature>
<evidence type="ECO:0000256" key="4">
    <source>
        <dbReference type="ARBA" id="ARBA00022989"/>
    </source>
</evidence>
<keyword evidence="3 7" id="KW-0812">Transmembrane</keyword>
<feature type="transmembrane region" description="Helical" evidence="7">
    <location>
        <begin position="378"/>
        <end position="404"/>
    </location>
</feature>
<feature type="transmembrane region" description="Helical" evidence="7">
    <location>
        <begin position="120"/>
        <end position="138"/>
    </location>
</feature>
<feature type="transmembrane region" description="Helical" evidence="7">
    <location>
        <begin position="424"/>
        <end position="444"/>
    </location>
</feature>
<keyword evidence="10" id="KW-1185">Reference proteome</keyword>
<comment type="similarity">
    <text evidence="2">Belongs to the amino acid/polyamine transporter 2 family.</text>
</comment>
<dbReference type="OrthoDB" id="40134at2759"/>
<feature type="region of interest" description="Disordered" evidence="6">
    <location>
        <begin position="68"/>
        <end position="95"/>
    </location>
</feature>
<comment type="subcellular location">
    <subcellularLocation>
        <location evidence="1">Membrane</location>
        <topology evidence="1">Multi-pass membrane protein</topology>
    </subcellularLocation>
</comment>
<feature type="transmembrane region" description="Helical" evidence="7">
    <location>
        <begin position="514"/>
        <end position="539"/>
    </location>
</feature>
<feature type="transmembrane region" description="Helical" evidence="7">
    <location>
        <begin position="450"/>
        <end position="472"/>
    </location>
</feature>
<dbReference type="Proteomes" id="UP000095023">
    <property type="component" value="Unassembled WGS sequence"/>
</dbReference>
<dbReference type="GO" id="GO:0016020">
    <property type="term" value="C:membrane"/>
    <property type="evidence" value="ECO:0007669"/>
    <property type="project" value="UniProtKB-SubCell"/>
</dbReference>
<feature type="transmembrane region" description="Helical" evidence="7">
    <location>
        <begin position="190"/>
        <end position="208"/>
    </location>
</feature>
<feature type="compositionally biased region" description="Polar residues" evidence="6">
    <location>
        <begin position="77"/>
        <end position="95"/>
    </location>
</feature>
<evidence type="ECO:0000313" key="10">
    <source>
        <dbReference type="Proteomes" id="UP000095023"/>
    </source>
</evidence>
<dbReference type="EMBL" id="KV453844">
    <property type="protein sequence ID" value="ODV88483.1"/>
    <property type="molecule type" value="Genomic_DNA"/>
</dbReference>
<evidence type="ECO:0000256" key="3">
    <source>
        <dbReference type="ARBA" id="ARBA00022692"/>
    </source>
</evidence>
<keyword evidence="4 7" id="KW-1133">Transmembrane helix</keyword>
<feature type="transmembrane region" description="Helical" evidence="7">
    <location>
        <begin position="251"/>
        <end position="271"/>
    </location>
</feature>
<dbReference type="PANTHER" id="PTHR22950:SF461">
    <property type="entry name" value="AMINO ACID TRANSPORTER TRANSMEMBRANE DOMAIN-CONTAINING PROTEIN"/>
    <property type="match status" value="1"/>
</dbReference>
<dbReference type="PANTHER" id="PTHR22950">
    <property type="entry name" value="AMINO ACID TRANSPORTER"/>
    <property type="match status" value="1"/>
</dbReference>
<evidence type="ECO:0000256" key="7">
    <source>
        <dbReference type="SAM" id="Phobius"/>
    </source>
</evidence>